<dbReference type="InterPro" id="IPR001314">
    <property type="entry name" value="Peptidase_S1A"/>
</dbReference>
<keyword evidence="6" id="KW-0378">Hydrolase</keyword>
<feature type="domain" description="Peptidase S1" evidence="8">
    <location>
        <begin position="57"/>
        <end position="291"/>
    </location>
</feature>
<keyword evidence="2" id="KW-0964">Secreted</keyword>
<reference evidence="9" key="1">
    <citation type="submission" date="2024-03" db="EMBL/GenBank/DDBJ databases">
        <authorList>
            <person name="Jin J.A."/>
            <person name="King G.A."/>
            <person name="Walker A."/>
        </authorList>
    </citation>
    <scope>NUCLEOTIDE SEQUENCE</scope>
</reference>
<feature type="chain" id="PRO_5044197719" evidence="7">
    <location>
        <begin position="19"/>
        <end position="304"/>
    </location>
</feature>
<dbReference type="InterPro" id="IPR018114">
    <property type="entry name" value="TRYPSIN_HIS"/>
</dbReference>
<keyword evidence="6 9" id="KW-0645">Protease</keyword>
<dbReference type="Gene3D" id="2.40.10.10">
    <property type="entry name" value="Trypsin-like serine proteases"/>
    <property type="match status" value="1"/>
</dbReference>
<dbReference type="FunFam" id="2.40.10.10:FF:000068">
    <property type="entry name" value="transmembrane protease serine 2"/>
    <property type="match status" value="1"/>
</dbReference>
<dbReference type="GO" id="GO:0004252">
    <property type="term" value="F:serine-type endopeptidase activity"/>
    <property type="evidence" value="ECO:0007669"/>
    <property type="project" value="InterPro"/>
</dbReference>
<accession>A0AB38ZE94</accession>
<dbReference type="InterPro" id="IPR033116">
    <property type="entry name" value="TRYPSIN_SER"/>
</dbReference>
<dbReference type="InterPro" id="IPR043504">
    <property type="entry name" value="Peptidase_S1_PA_chymotrypsin"/>
</dbReference>
<dbReference type="PRINTS" id="PR00722">
    <property type="entry name" value="CHYMOTRYPSIN"/>
</dbReference>
<evidence type="ECO:0000256" key="3">
    <source>
        <dbReference type="ARBA" id="ARBA00022729"/>
    </source>
</evidence>
<evidence type="ECO:0000256" key="6">
    <source>
        <dbReference type="RuleBase" id="RU363034"/>
    </source>
</evidence>
<comment type="subcellular location">
    <subcellularLocation>
        <location evidence="1">Secreted</location>
    </subcellularLocation>
</comment>
<protein>
    <submittedName>
        <fullName evidence="9">Venom S1 protease 25</fullName>
    </submittedName>
</protein>
<dbReference type="PROSITE" id="PS00134">
    <property type="entry name" value="TRYPSIN_HIS"/>
    <property type="match status" value="1"/>
</dbReference>
<dbReference type="EMBL" id="PP510820">
    <property type="protein sequence ID" value="WXH71745.1"/>
    <property type="molecule type" value="mRNA"/>
</dbReference>
<dbReference type="PROSITE" id="PS00135">
    <property type="entry name" value="TRYPSIN_SER"/>
    <property type="match status" value="1"/>
</dbReference>
<dbReference type="CDD" id="cd00190">
    <property type="entry name" value="Tryp_SPc"/>
    <property type="match status" value="1"/>
</dbReference>
<dbReference type="InterPro" id="IPR009003">
    <property type="entry name" value="Peptidase_S1_PA"/>
</dbReference>
<keyword evidence="4" id="KW-1015">Disulfide bond</keyword>
<evidence type="ECO:0000256" key="2">
    <source>
        <dbReference type="ARBA" id="ARBA00022525"/>
    </source>
</evidence>
<evidence type="ECO:0000256" key="5">
    <source>
        <dbReference type="ARBA" id="ARBA00023180"/>
    </source>
</evidence>
<feature type="signal peptide" evidence="7">
    <location>
        <begin position="1"/>
        <end position="18"/>
    </location>
</feature>
<dbReference type="PANTHER" id="PTHR24252">
    <property type="entry name" value="ACROSIN-RELATED"/>
    <property type="match status" value="1"/>
</dbReference>
<dbReference type="GO" id="GO:0006508">
    <property type="term" value="P:proteolysis"/>
    <property type="evidence" value="ECO:0007669"/>
    <property type="project" value="UniProtKB-KW"/>
</dbReference>
<dbReference type="PANTHER" id="PTHR24252:SF7">
    <property type="entry name" value="HYALIN"/>
    <property type="match status" value="1"/>
</dbReference>
<name>A0AB38ZE94_9HEMI</name>
<dbReference type="PROSITE" id="PS50240">
    <property type="entry name" value="TRYPSIN_DOM"/>
    <property type="match status" value="1"/>
</dbReference>
<dbReference type="FunFam" id="2.40.10.10:FF:000054">
    <property type="entry name" value="Complement C1r subcomponent"/>
    <property type="match status" value="1"/>
</dbReference>
<evidence type="ECO:0000256" key="1">
    <source>
        <dbReference type="ARBA" id="ARBA00004613"/>
    </source>
</evidence>
<sequence length="304" mass="33353">MRLIHCCLIGVILGVTVAYPQSYLKVKSVEIDSNEHGQQSAAKSTNCSCGWTNKARIVGGRETLKNEFPLMAGLMELKERRVFCGASILTIHHAITASHCTYPNRGKALGLLVGGHDVSKSDDVSKIMEVEKTTEHEGYNPNNYHNDVAIVTTKNPIRFTQLIGPVCLPNSRMDLVNEIIKVIGWGRLVNKGKTSTVLMKVNLRVIPTKVCAKKYLRKIPTGENAFQICTYGRKKDSCQGDSGGPLIWLDPETNRYTLVATVSYGKTCASKTPAVNSEVAYFLPWIQLQIAKSGKPGVTCAKVD</sequence>
<dbReference type="AlphaFoldDB" id="A0AB38ZE94"/>
<evidence type="ECO:0000259" key="8">
    <source>
        <dbReference type="PROSITE" id="PS50240"/>
    </source>
</evidence>
<evidence type="ECO:0000313" key="9">
    <source>
        <dbReference type="EMBL" id="WXH71745.1"/>
    </source>
</evidence>
<dbReference type="SUPFAM" id="SSF50494">
    <property type="entry name" value="Trypsin-like serine proteases"/>
    <property type="match status" value="1"/>
</dbReference>
<dbReference type="InterPro" id="IPR001254">
    <property type="entry name" value="Trypsin_dom"/>
</dbReference>
<organism evidence="9">
    <name type="scientific">Ectomocoris sp</name>
    <dbReference type="NCBI Taxonomy" id="3104572"/>
    <lineage>
        <taxon>Eukaryota</taxon>
        <taxon>Metazoa</taxon>
        <taxon>Ecdysozoa</taxon>
        <taxon>Arthropoda</taxon>
        <taxon>Hexapoda</taxon>
        <taxon>Insecta</taxon>
        <taxon>Pterygota</taxon>
        <taxon>Neoptera</taxon>
        <taxon>Paraneoptera</taxon>
        <taxon>Hemiptera</taxon>
        <taxon>Heteroptera</taxon>
        <taxon>Panheteroptera</taxon>
        <taxon>Cimicomorpha</taxon>
        <taxon>Reduviidae</taxon>
        <taxon>Peiratinae</taxon>
        <taxon>Ectomocoris</taxon>
    </lineage>
</organism>
<keyword evidence="5" id="KW-0325">Glycoprotein</keyword>
<dbReference type="GO" id="GO:0005576">
    <property type="term" value="C:extracellular region"/>
    <property type="evidence" value="ECO:0007669"/>
    <property type="project" value="UniProtKB-SubCell"/>
</dbReference>
<evidence type="ECO:0000256" key="4">
    <source>
        <dbReference type="ARBA" id="ARBA00023157"/>
    </source>
</evidence>
<dbReference type="SMART" id="SM00020">
    <property type="entry name" value="Tryp_SPc"/>
    <property type="match status" value="1"/>
</dbReference>
<dbReference type="Pfam" id="PF00089">
    <property type="entry name" value="Trypsin"/>
    <property type="match status" value="1"/>
</dbReference>
<keyword evidence="3 7" id="KW-0732">Signal</keyword>
<evidence type="ECO:0000256" key="7">
    <source>
        <dbReference type="SAM" id="SignalP"/>
    </source>
</evidence>
<proteinExistence type="evidence at transcript level"/>
<keyword evidence="6" id="KW-0720">Serine protease</keyword>